<organism evidence="1 2">
    <name type="scientific">Streptomyces phage LukeCage</name>
    <dbReference type="NCBI Taxonomy" id="2283304"/>
    <lineage>
        <taxon>Viruses</taxon>
        <taxon>Duplodnaviria</taxon>
        <taxon>Heunggongvirae</taxon>
        <taxon>Uroviricota</taxon>
        <taxon>Caudoviricetes</taxon>
        <taxon>Stanwilliamsviridae</taxon>
        <taxon>Boydwoodruffvirinae</taxon>
        <taxon>Karimacvirus</taxon>
        <taxon>Karimacvirus lukecage</taxon>
        <taxon>Streptomyces virus LukeCage</taxon>
    </lineage>
</organism>
<gene>
    <name evidence="1" type="primary">156</name>
    <name evidence="1" type="ORF">SEA_LUKECAGE_156</name>
</gene>
<keyword evidence="2" id="KW-1185">Reference proteome</keyword>
<accession>A0A345MGI0</accession>
<reference evidence="1 2" key="1">
    <citation type="submission" date="2018-07" db="EMBL/GenBank/DDBJ databases">
        <authorList>
            <person name="Gillick B.D."/>
            <person name="Moore J."/>
            <person name="Davilla D."/>
            <person name="Asghedom D."/>
            <person name="Smith B.R."/>
            <person name="Klug H."/>
            <person name="Hughes L.E."/>
            <person name="Garlena R.A."/>
            <person name="Russell D.A."/>
            <person name="Pope W.H."/>
            <person name="Jacobs-Sera D."/>
            <person name="Hatfull G.F."/>
        </authorList>
    </citation>
    <scope>NUCLEOTIDE SEQUENCE [LARGE SCALE GENOMIC DNA]</scope>
</reference>
<sequence>MKKNCLGCKKDKPVSDFGKTGMEKVLCKSCRPARVVTSGKKSGGKGIVDAIGDIFDGIGDLFS</sequence>
<dbReference type="EMBL" id="MH590597">
    <property type="protein sequence ID" value="AXH69661.1"/>
    <property type="molecule type" value="Genomic_DNA"/>
</dbReference>
<dbReference type="KEGG" id="vg:55610144"/>
<evidence type="ECO:0000313" key="2">
    <source>
        <dbReference type="Proteomes" id="UP000259834"/>
    </source>
</evidence>
<proteinExistence type="predicted"/>
<dbReference type="GeneID" id="55610144"/>
<evidence type="ECO:0000313" key="1">
    <source>
        <dbReference type="EMBL" id="AXH69661.1"/>
    </source>
</evidence>
<protein>
    <submittedName>
        <fullName evidence="1">Uncharacterized protein</fullName>
    </submittedName>
</protein>
<dbReference type="Proteomes" id="UP000259834">
    <property type="component" value="Segment"/>
</dbReference>
<dbReference type="RefSeq" id="YP_009840061.1">
    <property type="nucleotide sequence ID" value="NC_048723.1"/>
</dbReference>
<name>A0A345MGI0_9CAUD</name>